<evidence type="ECO:0000313" key="13">
    <source>
        <dbReference type="Proteomes" id="UP000256661"/>
    </source>
</evidence>
<evidence type="ECO:0000256" key="2">
    <source>
        <dbReference type="ARBA" id="ARBA00012438"/>
    </source>
</evidence>
<dbReference type="CDD" id="cd16917">
    <property type="entry name" value="HATPase_UhpB-NarQ-NarX-like"/>
    <property type="match status" value="1"/>
</dbReference>
<accession>A0A3D9SPQ6</accession>
<dbReference type="SMART" id="SM00387">
    <property type="entry name" value="HATPase_c"/>
    <property type="match status" value="1"/>
</dbReference>
<comment type="caution">
    <text evidence="12">The sequence shown here is derived from an EMBL/GenBank/DDBJ whole genome shotgun (WGS) entry which is preliminary data.</text>
</comment>
<keyword evidence="5" id="KW-0547">Nucleotide-binding</keyword>
<keyword evidence="10" id="KW-0472">Membrane</keyword>
<proteinExistence type="predicted"/>
<dbReference type="InterPro" id="IPR050482">
    <property type="entry name" value="Sensor_HK_TwoCompSys"/>
</dbReference>
<keyword evidence="3" id="KW-0597">Phosphoprotein</keyword>
<dbReference type="SUPFAM" id="SSF55874">
    <property type="entry name" value="ATPase domain of HSP90 chaperone/DNA topoisomerase II/histidine kinase"/>
    <property type="match status" value="1"/>
</dbReference>
<feature type="transmembrane region" description="Helical" evidence="10">
    <location>
        <begin position="111"/>
        <end position="132"/>
    </location>
</feature>
<keyword evidence="13" id="KW-1185">Reference proteome</keyword>
<evidence type="ECO:0000256" key="4">
    <source>
        <dbReference type="ARBA" id="ARBA00022679"/>
    </source>
</evidence>
<dbReference type="InterPro" id="IPR011712">
    <property type="entry name" value="Sig_transdc_His_kin_sub3_dim/P"/>
</dbReference>
<keyword evidence="7" id="KW-0067">ATP-binding</keyword>
<evidence type="ECO:0000256" key="7">
    <source>
        <dbReference type="ARBA" id="ARBA00022840"/>
    </source>
</evidence>
<dbReference type="InterPro" id="IPR036890">
    <property type="entry name" value="HATPase_C_sf"/>
</dbReference>
<dbReference type="Gene3D" id="3.30.565.10">
    <property type="entry name" value="Histidine kinase-like ATPase, C-terminal domain"/>
    <property type="match status" value="1"/>
</dbReference>
<evidence type="ECO:0000256" key="3">
    <source>
        <dbReference type="ARBA" id="ARBA00022553"/>
    </source>
</evidence>
<feature type="transmembrane region" description="Helical" evidence="10">
    <location>
        <begin position="47"/>
        <end position="65"/>
    </location>
</feature>
<feature type="domain" description="Histidine kinase/HSP90-like ATPase" evidence="11">
    <location>
        <begin position="300"/>
        <end position="393"/>
    </location>
</feature>
<dbReference type="PANTHER" id="PTHR24421">
    <property type="entry name" value="NITRATE/NITRITE SENSOR PROTEIN NARX-RELATED"/>
    <property type="match status" value="1"/>
</dbReference>
<feature type="transmembrane region" description="Helical" evidence="10">
    <location>
        <begin position="139"/>
        <end position="160"/>
    </location>
</feature>
<dbReference type="InterPro" id="IPR003594">
    <property type="entry name" value="HATPase_dom"/>
</dbReference>
<dbReference type="GO" id="GO:0005524">
    <property type="term" value="F:ATP binding"/>
    <property type="evidence" value="ECO:0007669"/>
    <property type="project" value="UniProtKB-KW"/>
</dbReference>
<dbReference type="InterPro" id="IPR055558">
    <property type="entry name" value="DUF7134"/>
</dbReference>
<feature type="coiled-coil region" evidence="9">
    <location>
        <begin position="160"/>
        <end position="187"/>
    </location>
</feature>
<feature type="transmembrane region" description="Helical" evidence="10">
    <location>
        <begin position="77"/>
        <end position="105"/>
    </location>
</feature>
<keyword evidence="6 12" id="KW-0418">Kinase</keyword>
<evidence type="ECO:0000256" key="1">
    <source>
        <dbReference type="ARBA" id="ARBA00000085"/>
    </source>
</evidence>
<dbReference type="GO" id="GO:0000155">
    <property type="term" value="F:phosphorelay sensor kinase activity"/>
    <property type="evidence" value="ECO:0007669"/>
    <property type="project" value="InterPro"/>
</dbReference>
<gene>
    <name evidence="12" type="ORF">DFJ69_3426</name>
</gene>
<comment type="catalytic activity">
    <reaction evidence="1">
        <text>ATP + protein L-histidine = ADP + protein N-phospho-L-histidine.</text>
        <dbReference type="EC" id="2.7.13.3"/>
    </reaction>
</comment>
<keyword evidence="8" id="KW-0902">Two-component regulatory system</keyword>
<dbReference type="GO" id="GO:0046983">
    <property type="term" value="F:protein dimerization activity"/>
    <property type="evidence" value="ECO:0007669"/>
    <property type="project" value="InterPro"/>
</dbReference>
<evidence type="ECO:0000256" key="8">
    <source>
        <dbReference type="ARBA" id="ARBA00023012"/>
    </source>
</evidence>
<protein>
    <recommendedName>
        <fullName evidence="2">histidine kinase</fullName>
        <ecNumber evidence="2">2.7.13.3</ecNumber>
    </recommendedName>
</protein>
<dbReference type="GO" id="GO:0016020">
    <property type="term" value="C:membrane"/>
    <property type="evidence" value="ECO:0007669"/>
    <property type="project" value="InterPro"/>
</dbReference>
<dbReference type="Proteomes" id="UP000256661">
    <property type="component" value="Unassembled WGS sequence"/>
</dbReference>
<dbReference type="Pfam" id="PF02518">
    <property type="entry name" value="HATPase_c"/>
    <property type="match status" value="1"/>
</dbReference>
<keyword evidence="4" id="KW-0808">Transferase</keyword>
<evidence type="ECO:0000256" key="5">
    <source>
        <dbReference type="ARBA" id="ARBA00022741"/>
    </source>
</evidence>
<dbReference type="Pfam" id="PF07730">
    <property type="entry name" value="HisKA_3"/>
    <property type="match status" value="1"/>
</dbReference>
<dbReference type="RefSeq" id="WP_245974431.1">
    <property type="nucleotide sequence ID" value="NZ_QTTT01000001.1"/>
</dbReference>
<keyword evidence="9" id="KW-0175">Coiled coil</keyword>
<dbReference type="EC" id="2.7.13.3" evidence="2"/>
<dbReference type="PANTHER" id="PTHR24421:SF10">
    <property type="entry name" value="NITRATE_NITRITE SENSOR PROTEIN NARQ"/>
    <property type="match status" value="1"/>
</dbReference>
<keyword evidence="10" id="KW-0812">Transmembrane</keyword>
<evidence type="ECO:0000259" key="11">
    <source>
        <dbReference type="SMART" id="SM00387"/>
    </source>
</evidence>
<dbReference type="EMBL" id="QTTT01000001">
    <property type="protein sequence ID" value="REE97946.1"/>
    <property type="molecule type" value="Genomic_DNA"/>
</dbReference>
<reference evidence="12 13" key="1">
    <citation type="submission" date="2018-08" db="EMBL/GenBank/DDBJ databases">
        <title>Sequencing the genomes of 1000 actinobacteria strains.</title>
        <authorList>
            <person name="Klenk H.-P."/>
        </authorList>
    </citation>
    <scope>NUCLEOTIDE SEQUENCE [LARGE SCALE GENOMIC DNA]</scope>
    <source>
        <strain evidence="12 13">DSM 43927</strain>
    </source>
</reference>
<dbReference type="Gene3D" id="1.20.5.1930">
    <property type="match status" value="1"/>
</dbReference>
<evidence type="ECO:0000256" key="6">
    <source>
        <dbReference type="ARBA" id="ARBA00022777"/>
    </source>
</evidence>
<evidence type="ECO:0000313" key="12">
    <source>
        <dbReference type="EMBL" id="REE97946.1"/>
    </source>
</evidence>
<evidence type="ECO:0000256" key="9">
    <source>
        <dbReference type="SAM" id="Coils"/>
    </source>
</evidence>
<organism evidence="12 13">
    <name type="scientific">Thermomonospora umbrina</name>
    <dbReference type="NCBI Taxonomy" id="111806"/>
    <lineage>
        <taxon>Bacteria</taxon>
        <taxon>Bacillati</taxon>
        <taxon>Actinomycetota</taxon>
        <taxon>Actinomycetes</taxon>
        <taxon>Streptosporangiales</taxon>
        <taxon>Thermomonosporaceae</taxon>
        <taxon>Thermomonospora</taxon>
    </lineage>
</organism>
<sequence>MVRRAWAWWRSKRSLVDFAFMSPLLLISVLAAPTFTSPPPYGREDEIPEWTYVVLVVCLLLPLIWRRRWPVRVFGVIALVSFVQWAFGVEIVPANFGVLIAMYTVAANCPFRWGAAAGAIGVVGAGMATIRYTVHGQDLLAVFISQAATVGGIWILGIYISTRRAYLRSLEERAARLERERDTQVQIAMASERARIARELHDVVAHNVSVIVVQADGASFAIETDTERAKRALETISSTGRLALAEMRRLLGVLREGDDGGTYAPQPGVEQLTDLVEQIRGAGLPLDFLVDGVPAELPPGLQLTVFRIVQEALTNTLKHGGPGVSARVRLHYGDEAIEVTITDDGRGAAAADDGLGHGLAGMRERASVYGGDVRAGPRAGGGYVVVARLPIREEAKSA</sequence>
<dbReference type="Pfam" id="PF23539">
    <property type="entry name" value="DUF7134"/>
    <property type="match status" value="1"/>
</dbReference>
<evidence type="ECO:0000256" key="10">
    <source>
        <dbReference type="SAM" id="Phobius"/>
    </source>
</evidence>
<name>A0A3D9SPQ6_9ACTN</name>
<keyword evidence="10" id="KW-1133">Transmembrane helix</keyword>
<dbReference type="AlphaFoldDB" id="A0A3D9SPQ6"/>